<dbReference type="SUPFAM" id="SSF51735">
    <property type="entry name" value="NAD(P)-binding Rossmann-fold domains"/>
    <property type="match status" value="1"/>
</dbReference>
<dbReference type="OrthoDB" id="7289984at2759"/>
<accession>A0A1A6H5N4</accession>
<evidence type="ECO:0000313" key="6">
    <source>
        <dbReference type="Proteomes" id="UP000092124"/>
    </source>
</evidence>
<organism evidence="5 6">
    <name type="scientific">Neotoma lepida</name>
    <name type="common">Desert woodrat</name>
    <dbReference type="NCBI Taxonomy" id="56216"/>
    <lineage>
        <taxon>Eukaryota</taxon>
        <taxon>Metazoa</taxon>
        <taxon>Chordata</taxon>
        <taxon>Craniata</taxon>
        <taxon>Vertebrata</taxon>
        <taxon>Euteleostomi</taxon>
        <taxon>Mammalia</taxon>
        <taxon>Eutheria</taxon>
        <taxon>Euarchontoglires</taxon>
        <taxon>Glires</taxon>
        <taxon>Rodentia</taxon>
        <taxon>Myomorpha</taxon>
        <taxon>Muroidea</taxon>
        <taxon>Cricetidae</taxon>
        <taxon>Neotominae</taxon>
        <taxon>Neotoma</taxon>
    </lineage>
</organism>
<dbReference type="InterPro" id="IPR002347">
    <property type="entry name" value="SDR_fam"/>
</dbReference>
<gene>
    <name evidence="5" type="ORF">A6R68_15848</name>
</gene>
<comment type="caution">
    <text evidence="5">The sequence shown here is derived from an EMBL/GenBank/DDBJ whole genome shotgun (WGS) entry which is preliminary data.</text>
</comment>
<feature type="non-terminal residue" evidence="5">
    <location>
        <position position="212"/>
    </location>
</feature>
<keyword evidence="6" id="KW-1185">Reference proteome</keyword>
<protein>
    <submittedName>
        <fullName evidence="5">Uncharacterized protein</fullName>
    </submittedName>
</protein>
<dbReference type="Gene3D" id="3.40.50.720">
    <property type="entry name" value="NAD(P)-binding Rossmann-like Domain"/>
    <property type="match status" value="1"/>
</dbReference>
<keyword evidence="2" id="KW-0521">NADP</keyword>
<comment type="similarity">
    <text evidence="1">Belongs to the short-chain dehydrogenases/reductases (SDR) family.</text>
</comment>
<dbReference type="EMBL" id="LZPO01045133">
    <property type="protein sequence ID" value="OBS73614.1"/>
    <property type="molecule type" value="Genomic_DNA"/>
</dbReference>
<evidence type="ECO:0000313" key="5">
    <source>
        <dbReference type="EMBL" id="OBS73614.1"/>
    </source>
</evidence>
<evidence type="ECO:0000256" key="4">
    <source>
        <dbReference type="SAM" id="MobiDB-lite"/>
    </source>
</evidence>
<name>A0A1A6H5N4_NEOLE</name>
<feature type="region of interest" description="Disordered" evidence="4">
    <location>
        <begin position="170"/>
        <end position="212"/>
    </location>
</feature>
<dbReference type="InterPro" id="IPR036291">
    <property type="entry name" value="NAD(P)-bd_dom_sf"/>
</dbReference>
<proteinExistence type="inferred from homology"/>
<feature type="compositionally biased region" description="Basic residues" evidence="4">
    <location>
        <begin position="177"/>
        <end position="191"/>
    </location>
</feature>
<dbReference type="STRING" id="56216.A0A1A6H5N4"/>
<dbReference type="GO" id="GO:0004090">
    <property type="term" value="F:carbonyl reductase (NADPH) activity"/>
    <property type="evidence" value="ECO:0007669"/>
    <property type="project" value="TreeGrafter"/>
</dbReference>
<dbReference type="Proteomes" id="UP000092124">
    <property type="component" value="Unassembled WGS sequence"/>
</dbReference>
<evidence type="ECO:0000256" key="3">
    <source>
        <dbReference type="ARBA" id="ARBA00023002"/>
    </source>
</evidence>
<dbReference type="Pfam" id="PF00106">
    <property type="entry name" value="adh_short"/>
    <property type="match status" value="1"/>
</dbReference>
<evidence type="ECO:0000256" key="2">
    <source>
        <dbReference type="ARBA" id="ARBA00022857"/>
    </source>
</evidence>
<dbReference type="AlphaFoldDB" id="A0A1A6H5N4"/>
<evidence type="ECO:0000256" key="1">
    <source>
        <dbReference type="ARBA" id="ARBA00006484"/>
    </source>
</evidence>
<dbReference type="PANTHER" id="PTHR43963">
    <property type="entry name" value="CARBONYL REDUCTASE 1-RELATED"/>
    <property type="match status" value="1"/>
</dbReference>
<dbReference type="PANTHER" id="PTHR43963:SF4">
    <property type="entry name" value="CARBONYL REDUCTASE (NADPH)"/>
    <property type="match status" value="1"/>
</dbReference>
<sequence>MGRRRQRAKLWRKRLRAEPEPLLRTRSSPALCPSPSHTHTHFSGDVLLTARDEARGKAAVQQLQAEGLSPRFHQLDIDDRQSIRALRDFLRKEYGGLDVLVNNAGIAFKCKPWRVERGGGFPRAWCQGSSREHQELPMTLFPSGTLHTAQGLYHHLTMDQRFPGWQKEQAPLETKRGRTCRAQQKHKKREQIRHMTPPEDPNPSVNELKDTK</sequence>
<keyword evidence="3" id="KW-0560">Oxidoreductase</keyword>
<reference evidence="5 6" key="1">
    <citation type="submission" date="2016-06" db="EMBL/GenBank/DDBJ databases">
        <title>The Draft Genome Sequence and Annotation of the Desert Woodrat Neotoma lepida.</title>
        <authorList>
            <person name="Campbell M."/>
            <person name="Oakeson K.F."/>
            <person name="Yandell M."/>
            <person name="Halpert J.R."/>
            <person name="Dearing D."/>
        </authorList>
    </citation>
    <scope>NUCLEOTIDE SEQUENCE [LARGE SCALE GENOMIC DNA]</scope>
    <source>
        <strain evidence="5">417</strain>
        <tissue evidence="5">Liver</tissue>
    </source>
</reference>